<sequence length="591" mass="60711">MLDTSGVISPDKLLVAILDGQSNQVGYYATRDNAVDTDYAGIYQYGDGTSLQATPSISSSIVPLYHNDTQMQLGQPGNTGSTSWLSPGEYMAREAIESGYADKVLLVPTARGSTHMVSQTAPSWYPAASGGGSLFEEMISQANAAIAAAAVHPDFAGMDIEVVFSWVHGEQDANDGVSQATYASVMATQIAQSRTRVTGASGAKYVIGSMLPNYWLASGTNYDPAMDLINRAHVQASLENANTFYAMGADGNVTGNNGRHYGTAANVREQGRRMTRIFAEPAAAGPTITSADTVDATNGSPFSLALTHDGIHATFAIVGGADAALFDISDPYYQPKLRWVGDGNGPASDGDYVVQVAAYDGGHVQGPVQTITTTVTTAAAPTSVSYVPAASLPFSGTAASGVANSISFTAEIAAGVNLLAIVVDNRRVTGVTVGGNAATLVVEDISNTQYGTHLYIYISASAGSQTVVITVNSSGADIACHIRQLVGANAAASSTAKKTIGSVSDPVTTTSALTVPANGLGVAIARAFGTSAISWNNGTFIDDIAAPVTQRTTGTIQVSIADFAPGSIAPSVNRAPDSQEVIAAAAFSLCE</sequence>
<comment type="caution">
    <text evidence="3">The sequence shown here is derived from an EMBL/GenBank/DDBJ whole genome shotgun (WGS) entry which is preliminary data.</text>
</comment>
<proteinExistence type="predicted"/>
<evidence type="ECO:0000256" key="1">
    <source>
        <dbReference type="ARBA" id="ARBA00022801"/>
    </source>
</evidence>
<dbReference type="Proteomes" id="UP000439780">
    <property type="component" value="Unassembled WGS sequence"/>
</dbReference>
<dbReference type="PANTHER" id="PTHR31988:SF19">
    <property type="entry name" value="9-O-ACETYL-N-ACETYLNEURAMINIC ACID DEACETYLASE-RELATED"/>
    <property type="match status" value="1"/>
</dbReference>
<dbReference type="GO" id="GO:0016788">
    <property type="term" value="F:hydrolase activity, acting on ester bonds"/>
    <property type="evidence" value="ECO:0007669"/>
    <property type="project" value="UniProtKB-ARBA"/>
</dbReference>
<dbReference type="Gene3D" id="3.40.50.1110">
    <property type="entry name" value="SGNH hydrolase"/>
    <property type="match status" value="1"/>
</dbReference>
<accession>A0A845AGS6</accession>
<dbReference type="AlphaFoldDB" id="A0A845AGS6"/>
<dbReference type="OrthoDB" id="9790314at2"/>
<organism evidence="3 4">
    <name type="scientific">Qipengyuania algicida</name>
    <dbReference type="NCBI Taxonomy" id="1836209"/>
    <lineage>
        <taxon>Bacteria</taxon>
        <taxon>Pseudomonadati</taxon>
        <taxon>Pseudomonadota</taxon>
        <taxon>Alphaproteobacteria</taxon>
        <taxon>Sphingomonadales</taxon>
        <taxon>Erythrobacteraceae</taxon>
        <taxon>Qipengyuania</taxon>
    </lineage>
</organism>
<feature type="domain" description="Sialate O-acetylesterase" evidence="2">
    <location>
        <begin position="15"/>
        <end position="277"/>
    </location>
</feature>
<reference evidence="3 4" key="1">
    <citation type="submission" date="2019-12" db="EMBL/GenBank/DDBJ databases">
        <title>Genomic-based taxomic classification of the family Erythrobacteraceae.</title>
        <authorList>
            <person name="Xu L."/>
        </authorList>
    </citation>
    <scope>NUCLEOTIDE SEQUENCE [LARGE SCALE GENOMIC DNA]</scope>
    <source>
        <strain evidence="3 4">KEMB 9005-328</strain>
    </source>
</reference>
<dbReference type="InterPro" id="IPR005181">
    <property type="entry name" value="SASA"/>
</dbReference>
<dbReference type="InterPro" id="IPR052940">
    <property type="entry name" value="Carb_Esterase_6"/>
</dbReference>
<gene>
    <name evidence="3" type="ORF">GRI58_07520</name>
</gene>
<protein>
    <recommendedName>
        <fullName evidence="2">Sialate O-acetylesterase domain-containing protein</fullName>
    </recommendedName>
</protein>
<dbReference type="PANTHER" id="PTHR31988">
    <property type="entry name" value="ESTERASE, PUTATIVE (DUF303)-RELATED"/>
    <property type="match status" value="1"/>
</dbReference>
<keyword evidence="4" id="KW-1185">Reference proteome</keyword>
<keyword evidence="1" id="KW-0378">Hydrolase</keyword>
<dbReference type="SUPFAM" id="SSF52266">
    <property type="entry name" value="SGNH hydrolase"/>
    <property type="match status" value="1"/>
</dbReference>
<dbReference type="Pfam" id="PF03629">
    <property type="entry name" value="SASA"/>
    <property type="match status" value="1"/>
</dbReference>
<dbReference type="EMBL" id="WTYA01000005">
    <property type="protein sequence ID" value="MXP28667.1"/>
    <property type="molecule type" value="Genomic_DNA"/>
</dbReference>
<name>A0A845AGS6_9SPHN</name>
<evidence type="ECO:0000313" key="3">
    <source>
        <dbReference type="EMBL" id="MXP28667.1"/>
    </source>
</evidence>
<dbReference type="InterPro" id="IPR036514">
    <property type="entry name" value="SGNH_hydro_sf"/>
</dbReference>
<evidence type="ECO:0000313" key="4">
    <source>
        <dbReference type="Proteomes" id="UP000439780"/>
    </source>
</evidence>
<dbReference type="RefSeq" id="WP_160752968.1">
    <property type="nucleotide sequence ID" value="NZ_WTYA01000005.1"/>
</dbReference>
<evidence type="ECO:0000259" key="2">
    <source>
        <dbReference type="Pfam" id="PF03629"/>
    </source>
</evidence>